<dbReference type="Gene3D" id="3.40.250.10">
    <property type="entry name" value="Rhodanese-like domain"/>
    <property type="match status" value="2"/>
</dbReference>
<dbReference type="InterPro" id="IPR036873">
    <property type="entry name" value="Rhodanese-like_dom_sf"/>
</dbReference>
<dbReference type="OrthoDB" id="9770030at2"/>
<dbReference type="PROSITE" id="PS00380">
    <property type="entry name" value="RHODANESE_1"/>
    <property type="match status" value="1"/>
</dbReference>
<sequence>MRTTVRLSGAGRRPRAYAAAVPAPASPAAPDAAPPDPRLPPVVDADWLHAHRGEVVLADVRWYLDGRSGRTAYREGHLPGAVHVDLDRVLAAPPSADGGRHPLPDPAAFAEGLGALGVGDGQAVVAYDDAGGTVAARLVWLLRALGEPAALLDGGLAAGSAEAGALETADVRLPPAPRTPRPWPGALLADADDAADPAHVVLDARDAARYRGEVEPVDPRPGHVPGAVSLPARGALGPDGRFLPPAALRERFAAAGADGGRPVVAYCGSGVTACHVLLAMEHAGLGRGRLYPGSWSAWSASGRPAATGA</sequence>
<dbReference type="GO" id="GO:0004792">
    <property type="term" value="F:thiosulfate-cyanide sulfurtransferase activity"/>
    <property type="evidence" value="ECO:0007669"/>
    <property type="project" value="InterPro"/>
</dbReference>
<reference evidence="5 6" key="1">
    <citation type="submission" date="2018-09" db="EMBL/GenBank/DDBJ databases">
        <title>YIM 75000 draft genome.</title>
        <authorList>
            <person name="Tang S."/>
            <person name="Feng Y."/>
        </authorList>
    </citation>
    <scope>NUCLEOTIDE SEQUENCE [LARGE SCALE GENOMIC DNA]</scope>
    <source>
        <strain evidence="5 6">YIM 75000</strain>
    </source>
</reference>
<feature type="compositionally biased region" description="Pro residues" evidence="3">
    <location>
        <begin position="24"/>
        <end position="38"/>
    </location>
</feature>
<dbReference type="PROSITE" id="PS50206">
    <property type="entry name" value="RHODANESE_3"/>
    <property type="match status" value="2"/>
</dbReference>
<dbReference type="SUPFAM" id="SSF52821">
    <property type="entry name" value="Rhodanese/Cell cycle control phosphatase"/>
    <property type="match status" value="2"/>
</dbReference>
<organism evidence="5 6">
    <name type="scientific">Vallicoccus soli</name>
    <dbReference type="NCBI Taxonomy" id="2339232"/>
    <lineage>
        <taxon>Bacteria</taxon>
        <taxon>Bacillati</taxon>
        <taxon>Actinomycetota</taxon>
        <taxon>Actinomycetes</taxon>
        <taxon>Motilibacterales</taxon>
        <taxon>Vallicoccaceae</taxon>
        <taxon>Vallicoccus</taxon>
    </lineage>
</organism>
<evidence type="ECO:0000256" key="1">
    <source>
        <dbReference type="ARBA" id="ARBA00022679"/>
    </source>
</evidence>
<evidence type="ECO:0000259" key="4">
    <source>
        <dbReference type="PROSITE" id="PS50206"/>
    </source>
</evidence>
<dbReference type="AlphaFoldDB" id="A0A3A3ZNB3"/>
<evidence type="ECO:0000256" key="2">
    <source>
        <dbReference type="ARBA" id="ARBA00022737"/>
    </source>
</evidence>
<evidence type="ECO:0000313" key="5">
    <source>
        <dbReference type="EMBL" id="RJK98315.1"/>
    </source>
</evidence>
<accession>A0A3A3ZNB3</accession>
<feature type="domain" description="Rhodanese" evidence="4">
    <location>
        <begin position="51"/>
        <end position="168"/>
    </location>
</feature>
<comment type="caution">
    <text evidence="5">The sequence shown here is derived from an EMBL/GenBank/DDBJ whole genome shotgun (WGS) entry which is preliminary data.</text>
</comment>
<dbReference type="InterPro" id="IPR045078">
    <property type="entry name" value="TST/MPST-like"/>
</dbReference>
<dbReference type="InterPro" id="IPR001307">
    <property type="entry name" value="Thiosulphate_STrfase_CS"/>
</dbReference>
<proteinExistence type="predicted"/>
<dbReference type="EMBL" id="QZEZ01000001">
    <property type="protein sequence ID" value="RJK98315.1"/>
    <property type="molecule type" value="Genomic_DNA"/>
</dbReference>
<protein>
    <submittedName>
        <fullName evidence="5">Sulfurtransferase</fullName>
    </submittedName>
</protein>
<dbReference type="CDD" id="cd01448">
    <property type="entry name" value="TST_Repeat_1"/>
    <property type="match status" value="1"/>
</dbReference>
<dbReference type="Pfam" id="PF00581">
    <property type="entry name" value="Rhodanese"/>
    <property type="match status" value="2"/>
</dbReference>
<dbReference type="SMART" id="SM00450">
    <property type="entry name" value="RHOD"/>
    <property type="match status" value="2"/>
</dbReference>
<gene>
    <name evidence="5" type="ORF">D5H78_00785</name>
</gene>
<dbReference type="CDD" id="cd01449">
    <property type="entry name" value="TST_Repeat_2"/>
    <property type="match status" value="1"/>
</dbReference>
<name>A0A3A3ZNB3_9ACTN</name>
<dbReference type="InterPro" id="IPR001763">
    <property type="entry name" value="Rhodanese-like_dom"/>
</dbReference>
<dbReference type="PANTHER" id="PTHR11364">
    <property type="entry name" value="THIOSULFATE SULFERTANSFERASE"/>
    <property type="match status" value="1"/>
</dbReference>
<keyword evidence="1 5" id="KW-0808">Transferase</keyword>
<dbReference type="PANTHER" id="PTHR11364:SF27">
    <property type="entry name" value="SULFURTRANSFERASE"/>
    <property type="match status" value="1"/>
</dbReference>
<evidence type="ECO:0000313" key="6">
    <source>
        <dbReference type="Proteomes" id="UP000265614"/>
    </source>
</evidence>
<keyword evidence="2" id="KW-0677">Repeat</keyword>
<evidence type="ECO:0000256" key="3">
    <source>
        <dbReference type="SAM" id="MobiDB-lite"/>
    </source>
</evidence>
<feature type="region of interest" description="Disordered" evidence="3">
    <location>
        <begin position="1"/>
        <end position="38"/>
    </location>
</feature>
<dbReference type="Proteomes" id="UP000265614">
    <property type="component" value="Unassembled WGS sequence"/>
</dbReference>
<keyword evidence="6" id="KW-1185">Reference proteome</keyword>
<feature type="domain" description="Rhodanese" evidence="4">
    <location>
        <begin position="195"/>
        <end position="307"/>
    </location>
</feature>